<dbReference type="AlphaFoldDB" id="A0A9W6YDN7"/>
<dbReference type="OrthoDB" id="146092at2759"/>
<accession>A0A9W6YDN7</accession>
<feature type="region of interest" description="Disordered" evidence="1">
    <location>
        <begin position="60"/>
        <end position="150"/>
    </location>
</feature>
<keyword evidence="3" id="KW-1185">Reference proteome</keyword>
<comment type="caution">
    <text evidence="2">The sequence shown here is derived from an EMBL/GenBank/DDBJ whole genome shotgun (WGS) entry which is preliminary data.</text>
</comment>
<evidence type="ECO:0000313" key="3">
    <source>
        <dbReference type="Proteomes" id="UP001165121"/>
    </source>
</evidence>
<feature type="compositionally biased region" description="Low complexity" evidence="1">
    <location>
        <begin position="279"/>
        <end position="303"/>
    </location>
</feature>
<proteinExistence type="predicted"/>
<organism evidence="2 3">
    <name type="scientific">Phytophthora fragariaefolia</name>
    <dbReference type="NCBI Taxonomy" id="1490495"/>
    <lineage>
        <taxon>Eukaryota</taxon>
        <taxon>Sar</taxon>
        <taxon>Stramenopiles</taxon>
        <taxon>Oomycota</taxon>
        <taxon>Peronosporomycetes</taxon>
        <taxon>Peronosporales</taxon>
        <taxon>Peronosporaceae</taxon>
        <taxon>Phytophthora</taxon>
    </lineage>
</organism>
<dbReference type="EMBL" id="BSXT01005596">
    <property type="protein sequence ID" value="GMF60975.1"/>
    <property type="molecule type" value="Genomic_DNA"/>
</dbReference>
<feature type="compositionally biased region" description="Low complexity" evidence="1">
    <location>
        <begin position="86"/>
        <end position="97"/>
    </location>
</feature>
<dbReference type="Proteomes" id="UP001165121">
    <property type="component" value="Unassembled WGS sequence"/>
</dbReference>
<evidence type="ECO:0000313" key="2">
    <source>
        <dbReference type="EMBL" id="GMF60975.1"/>
    </source>
</evidence>
<reference evidence="2" key="1">
    <citation type="submission" date="2023-04" db="EMBL/GenBank/DDBJ databases">
        <title>Phytophthora fragariaefolia NBRC 109709.</title>
        <authorList>
            <person name="Ichikawa N."/>
            <person name="Sato H."/>
            <person name="Tonouchi N."/>
        </authorList>
    </citation>
    <scope>NUCLEOTIDE SEQUENCE</scope>
    <source>
        <strain evidence="2">NBRC 109709</strain>
    </source>
</reference>
<sequence length="394" mass="42194">MWSFGGAPAGVHMPYAGATGMVTTVQVAAFQDASPVGVHVTETILPAPPVLVDQDDVVMSGSGRTRTRSGHRSRTSHILHRSWKCSPSEPSSDSGSDTDARRSRRSSKHHSRSSKRPSKPKRSPSRSVKSEWTRRSERSVRSEMSGASQVALDTMRSAQEALARIESTQAQQIKSLHQAVQVIQALVAQASSKEERITQALEAQAHTSEQTPARPTRIPVAQPSASSTNIEDIREEEARRAQAMPKRSSKSACNNDVSTSKLNKRLGQPPTDDQVLHRTLAASSSLGSSPPTVNSSSSVSSNGDPANWASRYCLSMPSIFRASLPSRNSSPSPANIPHATDRIKTGYTIGTSSKSSTTSLSRLTKLRSAIFAPTGILNGVTTSVSCTLRSESTN</sequence>
<feature type="compositionally biased region" description="Polar residues" evidence="1">
    <location>
        <begin position="250"/>
        <end position="261"/>
    </location>
</feature>
<feature type="compositionally biased region" description="Basic residues" evidence="1">
    <location>
        <begin position="102"/>
        <end position="124"/>
    </location>
</feature>
<evidence type="ECO:0000256" key="1">
    <source>
        <dbReference type="SAM" id="MobiDB-lite"/>
    </source>
</evidence>
<feature type="compositionally biased region" description="Basic residues" evidence="1">
    <location>
        <begin position="65"/>
        <end position="83"/>
    </location>
</feature>
<feature type="compositionally biased region" description="Basic and acidic residues" evidence="1">
    <location>
        <begin position="128"/>
        <end position="141"/>
    </location>
</feature>
<protein>
    <submittedName>
        <fullName evidence="2">Unnamed protein product</fullName>
    </submittedName>
</protein>
<gene>
    <name evidence="2" type="ORF">Pfra01_002652500</name>
</gene>
<feature type="region of interest" description="Disordered" evidence="1">
    <location>
        <begin position="203"/>
        <end position="304"/>
    </location>
</feature>
<name>A0A9W6YDN7_9STRA</name>